<gene>
    <name evidence="2" type="ORF">B9O19_02072</name>
</gene>
<dbReference type="RefSeq" id="WP_102366345.1">
    <property type="nucleotide sequence ID" value="NZ_CP020991.1"/>
</dbReference>
<protein>
    <submittedName>
        <fullName evidence="2">Uncharacterized protein</fullName>
    </submittedName>
</protein>
<dbReference type="KEGG" id="mpec:B9O19_02072"/>
<dbReference type="AlphaFoldDB" id="A0A2K9P4N8"/>
<organism evidence="2 3">
    <name type="scientific">Monoglobus pectinilyticus</name>
    <dbReference type="NCBI Taxonomy" id="1981510"/>
    <lineage>
        <taxon>Bacteria</taxon>
        <taxon>Bacillati</taxon>
        <taxon>Bacillota</taxon>
        <taxon>Clostridia</taxon>
        <taxon>Monoglobales</taxon>
        <taxon>Monoglobaceae</taxon>
        <taxon>Monoglobus</taxon>
    </lineage>
</organism>
<name>A0A2K9P4N8_9FIRM</name>
<dbReference type="OrthoDB" id="2381664at2"/>
<feature type="chain" id="PRO_5018140821" evidence="1">
    <location>
        <begin position="27"/>
        <end position="153"/>
    </location>
</feature>
<dbReference type="GeneID" id="98063444"/>
<keyword evidence="1" id="KW-0732">Signal</keyword>
<accession>A0A2K9P4N8</accession>
<proteinExistence type="predicted"/>
<evidence type="ECO:0000313" key="3">
    <source>
        <dbReference type="Proteomes" id="UP000235589"/>
    </source>
</evidence>
<evidence type="ECO:0000313" key="2">
    <source>
        <dbReference type="EMBL" id="AUO20214.1"/>
    </source>
</evidence>
<dbReference type="Proteomes" id="UP000235589">
    <property type="component" value="Chromosome"/>
</dbReference>
<sequence>MKNKWLKMIIAVAAILSVLGATLVLAEPGDTDDPVVTKSYIVDVVVPQLKAYVEQKMSGGTSDSYSEKFSVVNVDAGQTVIFDAGAEFILRKGSGVVIGTEKGGIADTTYGYDLPDGTELPSNHMLIVPVNDGRGFTASNDVIVMIKGGYSYR</sequence>
<feature type="signal peptide" evidence="1">
    <location>
        <begin position="1"/>
        <end position="26"/>
    </location>
</feature>
<evidence type="ECO:0000256" key="1">
    <source>
        <dbReference type="SAM" id="SignalP"/>
    </source>
</evidence>
<dbReference type="EMBL" id="CP020991">
    <property type="protein sequence ID" value="AUO20214.1"/>
    <property type="molecule type" value="Genomic_DNA"/>
</dbReference>
<reference evidence="2 3" key="1">
    <citation type="submission" date="2017-04" db="EMBL/GenBank/DDBJ databases">
        <title>Monoglobus pectinilyticus 14 draft genome.</title>
        <authorList>
            <person name="Kim C."/>
            <person name="Rosendale D.I."/>
            <person name="Kelly W.J."/>
            <person name="Tannock G.W."/>
            <person name="Patchett M.L."/>
            <person name="Jordens J.Z."/>
        </authorList>
    </citation>
    <scope>NUCLEOTIDE SEQUENCE [LARGE SCALE GENOMIC DNA]</scope>
    <source>
        <strain evidence="2 3">14</strain>
    </source>
</reference>
<keyword evidence="3" id="KW-1185">Reference proteome</keyword>